<dbReference type="RefSeq" id="XP_069310212.1">
    <property type="nucleotide sequence ID" value="XM_069448965.1"/>
</dbReference>
<protein>
    <recommendedName>
        <fullName evidence="3">aldehyde dehydrogenase (NAD(+))</fullName>
        <ecNumber evidence="3">1.2.1.3</ecNumber>
    </recommendedName>
</protein>
<evidence type="ECO:0000256" key="3">
    <source>
        <dbReference type="ARBA" id="ARBA00024226"/>
    </source>
</evidence>
<evidence type="ECO:0000256" key="4">
    <source>
        <dbReference type="ARBA" id="ARBA00049194"/>
    </source>
</evidence>
<dbReference type="Pfam" id="PF00171">
    <property type="entry name" value="Aldedh"/>
    <property type="match status" value="1"/>
</dbReference>
<gene>
    <name evidence="8" type="ORF">ACET3X_003665</name>
</gene>
<sequence>MALAKLAPALAAGNSMIIKPSEKTLLGTLVLGRLANEAGIPPGVLNIVLGAGQTGALLASHMDIDKVSFTGSNNTGKKIAEAAVKSNLKRVSLELGGKSAAIVFPDADLDKAVRWCTIGITTNAGQGCICTSRVYVHKSIRDEFLSRFKEAFKAVEASAGDPKSPVTEFGPVVDKIQFERVMGFIASGKEQATLFHGGERIGTEGCFVQPTIFVDPSPDAKVLHEEIFGPVVVVSEFEDEDDVIARVNDTPYGLSGTIYSQDINRALRASSRIRSGTVCINSSIQTDPEVPFGGMKQSGWEREYGKASTSKPTRFVKFCE</sequence>
<comment type="caution">
    <text evidence="8">The sequence shown here is derived from an EMBL/GenBank/DDBJ whole genome shotgun (WGS) entry which is preliminary data.</text>
</comment>
<keyword evidence="9" id="KW-1185">Reference proteome</keyword>
<evidence type="ECO:0000313" key="8">
    <source>
        <dbReference type="EMBL" id="KAL1799628.1"/>
    </source>
</evidence>
<proteinExistence type="inferred from homology"/>
<comment type="similarity">
    <text evidence="1 6">Belongs to the aldehyde dehydrogenase family.</text>
</comment>
<dbReference type="GeneID" id="96083987"/>
<dbReference type="Gene3D" id="3.40.605.10">
    <property type="entry name" value="Aldehyde Dehydrogenase, Chain A, domain 1"/>
    <property type="match status" value="1"/>
</dbReference>
<dbReference type="PANTHER" id="PTHR11699">
    <property type="entry name" value="ALDEHYDE DEHYDROGENASE-RELATED"/>
    <property type="match status" value="1"/>
</dbReference>
<dbReference type="InterPro" id="IPR015590">
    <property type="entry name" value="Aldehyde_DH_dom"/>
</dbReference>
<dbReference type="InterPro" id="IPR029510">
    <property type="entry name" value="Ald_DH_CS_GLU"/>
</dbReference>
<comment type="catalytic activity">
    <reaction evidence="4">
        <text>an aldehyde + NAD(+) + H2O = a carboxylate + NADH + 2 H(+)</text>
        <dbReference type="Rhea" id="RHEA:16185"/>
        <dbReference type="ChEBI" id="CHEBI:15377"/>
        <dbReference type="ChEBI" id="CHEBI:15378"/>
        <dbReference type="ChEBI" id="CHEBI:17478"/>
        <dbReference type="ChEBI" id="CHEBI:29067"/>
        <dbReference type="ChEBI" id="CHEBI:57540"/>
        <dbReference type="ChEBI" id="CHEBI:57945"/>
        <dbReference type="EC" id="1.2.1.3"/>
    </reaction>
</comment>
<dbReference type="PROSITE" id="PS00687">
    <property type="entry name" value="ALDEHYDE_DEHYDR_GLU"/>
    <property type="match status" value="1"/>
</dbReference>
<dbReference type="Proteomes" id="UP001578633">
    <property type="component" value="Chromosome 2"/>
</dbReference>
<evidence type="ECO:0000256" key="2">
    <source>
        <dbReference type="ARBA" id="ARBA00023002"/>
    </source>
</evidence>
<evidence type="ECO:0000259" key="7">
    <source>
        <dbReference type="Pfam" id="PF00171"/>
    </source>
</evidence>
<feature type="domain" description="Aldehyde dehydrogenase" evidence="7">
    <location>
        <begin position="1"/>
        <end position="311"/>
    </location>
</feature>
<evidence type="ECO:0000313" key="9">
    <source>
        <dbReference type="Proteomes" id="UP001578633"/>
    </source>
</evidence>
<name>A0ABR3UT79_9PLEO</name>
<dbReference type="Gene3D" id="3.40.309.10">
    <property type="entry name" value="Aldehyde Dehydrogenase, Chain A, domain 2"/>
    <property type="match status" value="1"/>
</dbReference>
<keyword evidence="2 6" id="KW-0560">Oxidoreductase</keyword>
<organism evidence="8 9">
    <name type="scientific">Alternaria dauci</name>
    <dbReference type="NCBI Taxonomy" id="48095"/>
    <lineage>
        <taxon>Eukaryota</taxon>
        <taxon>Fungi</taxon>
        <taxon>Dikarya</taxon>
        <taxon>Ascomycota</taxon>
        <taxon>Pezizomycotina</taxon>
        <taxon>Dothideomycetes</taxon>
        <taxon>Pleosporomycetidae</taxon>
        <taxon>Pleosporales</taxon>
        <taxon>Pleosporineae</taxon>
        <taxon>Pleosporaceae</taxon>
        <taxon>Alternaria</taxon>
        <taxon>Alternaria sect. Porri</taxon>
    </lineage>
</organism>
<dbReference type="EC" id="1.2.1.3" evidence="3"/>
<dbReference type="EMBL" id="JBHGVX010000002">
    <property type="protein sequence ID" value="KAL1799628.1"/>
    <property type="molecule type" value="Genomic_DNA"/>
</dbReference>
<dbReference type="SUPFAM" id="SSF53720">
    <property type="entry name" value="ALDH-like"/>
    <property type="match status" value="1"/>
</dbReference>
<reference evidence="8 9" key="1">
    <citation type="submission" date="2024-09" db="EMBL/GenBank/DDBJ databases">
        <title>T2T genomes of carrot and Alternaria dauci and their utility for understanding host-pathogen interaction during carrot leaf blight disease.</title>
        <authorList>
            <person name="Liu W."/>
            <person name="Xu S."/>
            <person name="Ou C."/>
            <person name="Liu X."/>
            <person name="Zhuang F."/>
            <person name="Deng X.W."/>
        </authorList>
    </citation>
    <scope>NUCLEOTIDE SEQUENCE [LARGE SCALE GENOMIC DNA]</scope>
    <source>
        <strain evidence="8 9">A2016</strain>
    </source>
</reference>
<evidence type="ECO:0000256" key="6">
    <source>
        <dbReference type="RuleBase" id="RU003345"/>
    </source>
</evidence>
<dbReference type="InterPro" id="IPR016161">
    <property type="entry name" value="Ald_DH/histidinol_DH"/>
</dbReference>
<feature type="active site" evidence="5">
    <location>
        <position position="94"/>
    </location>
</feature>
<evidence type="ECO:0000256" key="1">
    <source>
        <dbReference type="ARBA" id="ARBA00009986"/>
    </source>
</evidence>
<evidence type="ECO:0000256" key="5">
    <source>
        <dbReference type="PROSITE-ProRule" id="PRU10007"/>
    </source>
</evidence>
<dbReference type="InterPro" id="IPR016162">
    <property type="entry name" value="Ald_DH_N"/>
</dbReference>
<dbReference type="InterPro" id="IPR016163">
    <property type="entry name" value="Ald_DH_C"/>
</dbReference>
<accession>A0ABR3UT79</accession>